<evidence type="ECO:0000313" key="2">
    <source>
        <dbReference type="EMBL" id="CAE7704178.1"/>
    </source>
</evidence>
<reference evidence="2" key="1">
    <citation type="submission" date="2021-02" db="EMBL/GenBank/DDBJ databases">
        <authorList>
            <person name="Dougan E. K."/>
            <person name="Rhodes N."/>
            <person name="Thang M."/>
            <person name="Chan C."/>
        </authorList>
    </citation>
    <scope>NUCLEOTIDE SEQUENCE</scope>
</reference>
<protein>
    <submittedName>
        <fullName evidence="2">Uncharacterized protein</fullName>
    </submittedName>
</protein>
<dbReference type="AlphaFoldDB" id="A0A812WUH8"/>
<evidence type="ECO:0000313" key="3">
    <source>
        <dbReference type="Proteomes" id="UP000649617"/>
    </source>
</evidence>
<keyword evidence="3" id="KW-1185">Reference proteome</keyword>
<feature type="compositionally biased region" description="Low complexity" evidence="1">
    <location>
        <begin position="132"/>
        <end position="146"/>
    </location>
</feature>
<gene>
    <name evidence="2" type="ORF">SPIL2461_LOCUS19848</name>
</gene>
<dbReference type="OrthoDB" id="443078at2759"/>
<comment type="caution">
    <text evidence="2">The sequence shown here is derived from an EMBL/GenBank/DDBJ whole genome shotgun (WGS) entry which is preliminary data.</text>
</comment>
<dbReference type="EMBL" id="CAJNIZ010044887">
    <property type="protein sequence ID" value="CAE7704178.1"/>
    <property type="molecule type" value="Genomic_DNA"/>
</dbReference>
<sequence>MAWALEPQLGFHELAGLFQRLGGNQGRVGPVDFCRAFQAVDMGVPLRGERVDGRVAFSPRRQGDSISCLAPQKEDERFHTRCGHRPLFNVRKHGQDAKQRMKQLREREFRSRALDEDAAAALQDFVRRHKVQQTSGKQQQLSSSGGRPDKSGPAESLRATAARSSPEVPKPAATTRSYSSEDFDEDQSDAAYSDSFQNDYGSRSSGSSSPRDKKERS</sequence>
<name>A0A812WUH8_SYMPI</name>
<organism evidence="2 3">
    <name type="scientific">Symbiodinium pilosum</name>
    <name type="common">Dinoflagellate</name>
    <dbReference type="NCBI Taxonomy" id="2952"/>
    <lineage>
        <taxon>Eukaryota</taxon>
        <taxon>Sar</taxon>
        <taxon>Alveolata</taxon>
        <taxon>Dinophyceae</taxon>
        <taxon>Suessiales</taxon>
        <taxon>Symbiodiniaceae</taxon>
        <taxon>Symbiodinium</taxon>
    </lineage>
</organism>
<feature type="non-terminal residue" evidence="2">
    <location>
        <position position="217"/>
    </location>
</feature>
<proteinExistence type="predicted"/>
<accession>A0A812WUH8</accession>
<feature type="region of interest" description="Disordered" evidence="1">
    <location>
        <begin position="128"/>
        <end position="217"/>
    </location>
</feature>
<dbReference type="Proteomes" id="UP000649617">
    <property type="component" value="Unassembled WGS sequence"/>
</dbReference>
<evidence type="ECO:0000256" key="1">
    <source>
        <dbReference type="SAM" id="MobiDB-lite"/>
    </source>
</evidence>